<feature type="compositionally biased region" description="Basic and acidic residues" evidence="1">
    <location>
        <begin position="631"/>
        <end position="655"/>
    </location>
</feature>
<reference evidence="2 3" key="1">
    <citation type="submission" date="2014-04" db="EMBL/GenBank/DDBJ databases">
        <title>Evolutionary Origins and Diversification of the Mycorrhizal Mutualists.</title>
        <authorList>
            <consortium name="DOE Joint Genome Institute"/>
            <consortium name="Mycorrhizal Genomics Consortium"/>
            <person name="Kohler A."/>
            <person name="Kuo A."/>
            <person name="Nagy L.G."/>
            <person name="Floudas D."/>
            <person name="Copeland A."/>
            <person name="Barry K.W."/>
            <person name="Cichocki N."/>
            <person name="Veneault-Fourrey C."/>
            <person name="LaButti K."/>
            <person name="Lindquist E.A."/>
            <person name="Lipzen A."/>
            <person name="Lundell T."/>
            <person name="Morin E."/>
            <person name="Murat C."/>
            <person name="Riley R."/>
            <person name="Ohm R."/>
            <person name="Sun H."/>
            <person name="Tunlid A."/>
            <person name="Henrissat B."/>
            <person name="Grigoriev I.V."/>
            <person name="Hibbett D.S."/>
            <person name="Martin F."/>
        </authorList>
    </citation>
    <scope>NUCLEOTIDE SEQUENCE [LARGE SCALE GENOMIC DNA]</scope>
    <source>
        <strain evidence="2 3">FD-317 M1</strain>
    </source>
</reference>
<name>A0A0D0CGK0_9AGAR</name>
<dbReference type="EMBL" id="KN834770">
    <property type="protein sequence ID" value="KIK61769.1"/>
    <property type="molecule type" value="Genomic_DNA"/>
</dbReference>
<dbReference type="AlphaFoldDB" id="A0A0D0CGK0"/>
<feature type="compositionally biased region" description="Low complexity" evidence="1">
    <location>
        <begin position="350"/>
        <end position="381"/>
    </location>
</feature>
<feature type="compositionally biased region" description="Low complexity" evidence="1">
    <location>
        <begin position="392"/>
        <end position="402"/>
    </location>
</feature>
<accession>A0A0D0CGK0</accession>
<feature type="region of interest" description="Disordered" evidence="1">
    <location>
        <begin position="306"/>
        <end position="410"/>
    </location>
</feature>
<feature type="region of interest" description="Disordered" evidence="1">
    <location>
        <begin position="1"/>
        <end position="45"/>
    </location>
</feature>
<protein>
    <submittedName>
        <fullName evidence="2">Unplaced genomic scaffold GYMLUscaffold_22, whole genome shotgun sequence</fullName>
    </submittedName>
</protein>
<keyword evidence="3" id="KW-1185">Reference proteome</keyword>
<dbReference type="OrthoDB" id="10264848at2759"/>
<dbReference type="Proteomes" id="UP000053593">
    <property type="component" value="Unassembled WGS sequence"/>
</dbReference>
<feature type="region of interest" description="Disordered" evidence="1">
    <location>
        <begin position="93"/>
        <end position="140"/>
    </location>
</feature>
<feature type="compositionally biased region" description="Basic and acidic residues" evidence="1">
    <location>
        <begin position="521"/>
        <end position="545"/>
    </location>
</feature>
<feature type="compositionally biased region" description="Low complexity" evidence="1">
    <location>
        <begin position="307"/>
        <end position="318"/>
    </location>
</feature>
<evidence type="ECO:0000256" key="1">
    <source>
        <dbReference type="SAM" id="MobiDB-lite"/>
    </source>
</evidence>
<feature type="region of interest" description="Disordered" evidence="1">
    <location>
        <begin position="624"/>
        <end position="655"/>
    </location>
</feature>
<evidence type="ECO:0000313" key="3">
    <source>
        <dbReference type="Proteomes" id="UP000053593"/>
    </source>
</evidence>
<proteinExistence type="predicted"/>
<organism evidence="2 3">
    <name type="scientific">Collybiopsis luxurians FD-317 M1</name>
    <dbReference type="NCBI Taxonomy" id="944289"/>
    <lineage>
        <taxon>Eukaryota</taxon>
        <taxon>Fungi</taxon>
        <taxon>Dikarya</taxon>
        <taxon>Basidiomycota</taxon>
        <taxon>Agaricomycotina</taxon>
        <taxon>Agaricomycetes</taxon>
        <taxon>Agaricomycetidae</taxon>
        <taxon>Agaricales</taxon>
        <taxon>Marasmiineae</taxon>
        <taxon>Omphalotaceae</taxon>
        <taxon>Collybiopsis</taxon>
        <taxon>Collybiopsis luxurians</taxon>
    </lineage>
</organism>
<feature type="region of interest" description="Disordered" evidence="1">
    <location>
        <begin position="514"/>
        <end position="550"/>
    </location>
</feature>
<feature type="compositionally biased region" description="Low complexity" evidence="1">
    <location>
        <begin position="110"/>
        <end position="140"/>
    </location>
</feature>
<dbReference type="HOGENOM" id="CLU_347495_0_0_1"/>
<evidence type="ECO:0000313" key="2">
    <source>
        <dbReference type="EMBL" id="KIK61769.1"/>
    </source>
</evidence>
<sequence>MANSPPSPRESSFPSTSIGRSAGSKLLSASANQHRPLSRESSRESLNAIAHPLLSPSSTATSFSNAIGSNSTGATASSVTTWDNGFSSSNLGYVPYTRPSRHRPTPTPPTHSGTHPPHAGPTSPSVIVTPATTSSSSSSATHVDLTAKLQLMSLKAAAQALGIETGTVGWIILEALAREHGAEWDTIWEALDTGKAILLLPSEPLATLKAKSNLSVVSPAFIRNHVLYTESDGKTLERAVSLSGLRGIFQEEEGQMLITFTSTLHPHSSTFHDISSPGTRAKGFASLMPQFPSSSNYTSFSLPTMTPALSLPPRRSTSLPPPLPPRRNQHQGGSVKPSTSTSDGRGGSGNSSSRFSGLASLFGRSHPSSSSSTTNPNSSSPAGSRPPSIVLSDSASAMSSEEASIKDQGEFTATSSSSSILVPTYVVSTSILEQEVLEGMWKGIVGDLERILRFSSLLDSDPSSISHIAFPLSLPNILISFLESANALPVLRITAPHPRITGSKSKAITRRLISGSGSVPAHREASQERREGKETSELEHQRSLDISHTSSHAHTDSVYYVYEVNPYGIKEGWGSAAGAGSDNSDAENRKEAETGAMEAIEDLSARWQSVYREVEDLVEEWAEAEFAETETSTRDESKGAEKEGSAVEEKEQRKREILERTERALCCAGGIYERLSPAPSPCTSWTTNISIATPATDTDESNILESTEIITDSTHDSALASRIAALVMIDFGLQDLDLDVGPETQDDDEKLKMEEEIMTILQACGNEICGIEKVFTPKEKADAMVRAHRVLVGEWSLQAALHDKFEGAWTQV</sequence>
<gene>
    <name evidence="2" type="ORF">GYMLUDRAFT_576645</name>
</gene>